<dbReference type="Proteomes" id="UP001165122">
    <property type="component" value="Unassembled WGS sequence"/>
</dbReference>
<keyword evidence="13" id="KW-1185">Reference proteome</keyword>
<dbReference type="EC" id="1.1.1.31" evidence="3 9"/>
<dbReference type="Gene3D" id="1.10.1040.10">
    <property type="entry name" value="N-(1-d-carboxylethyl)-l-norvaline Dehydrogenase, domain 2"/>
    <property type="match status" value="1"/>
</dbReference>
<dbReference type="GO" id="GO:0008442">
    <property type="term" value="F:3-hydroxyisobutyrate dehydrogenase activity"/>
    <property type="evidence" value="ECO:0007669"/>
    <property type="project" value="UniProtKB-EC"/>
</dbReference>
<evidence type="ECO:0000256" key="5">
    <source>
        <dbReference type="ARBA" id="ARBA00023002"/>
    </source>
</evidence>
<evidence type="ECO:0000313" key="12">
    <source>
        <dbReference type="EMBL" id="GMH57596.1"/>
    </source>
</evidence>
<feature type="active site" evidence="8">
    <location>
        <position position="186"/>
    </location>
</feature>
<dbReference type="Gene3D" id="3.40.50.720">
    <property type="entry name" value="NAD(P)-binding Rossmann-like Domain"/>
    <property type="match status" value="1"/>
</dbReference>
<dbReference type="PANTHER" id="PTHR22981:SF7">
    <property type="entry name" value="3-HYDROXYISOBUTYRATE DEHYDROGENASE, MITOCHONDRIAL"/>
    <property type="match status" value="1"/>
</dbReference>
<evidence type="ECO:0000259" key="11">
    <source>
        <dbReference type="Pfam" id="PF14833"/>
    </source>
</evidence>
<evidence type="ECO:0000256" key="4">
    <source>
        <dbReference type="ARBA" id="ARBA00022456"/>
    </source>
</evidence>
<evidence type="ECO:0000259" key="10">
    <source>
        <dbReference type="Pfam" id="PF03446"/>
    </source>
</evidence>
<keyword evidence="6 9" id="KW-0520">NAD</keyword>
<dbReference type="InterPro" id="IPR011548">
    <property type="entry name" value="HIBADH"/>
</dbReference>
<evidence type="ECO:0000256" key="7">
    <source>
        <dbReference type="ARBA" id="ARBA00049197"/>
    </source>
</evidence>
<dbReference type="InterPro" id="IPR002204">
    <property type="entry name" value="3-OH-isobutyrate_DH-rel_CS"/>
</dbReference>
<dbReference type="GO" id="GO:0050661">
    <property type="term" value="F:NADP binding"/>
    <property type="evidence" value="ECO:0007669"/>
    <property type="project" value="InterPro"/>
</dbReference>
<dbReference type="FunFam" id="1.10.1040.10:FF:000006">
    <property type="entry name" value="3-hydroxyisobutyrate dehydrogenase"/>
    <property type="match status" value="1"/>
</dbReference>
<dbReference type="AlphaFoldDB" id="A0A9W6ZT48"/>
<dbReference type="Pfam" id="PF03446">
    <property type="entry name" value="NAD_binding_2"/>
    <property type="match status" value="1"/>
</dbReference>
<accession>A0A9W6ZT48</accession>
<dbReference type="InterPro" id="IPR008927">
    <property type="entry name" value="6-PGluconate_DH-like_C_sf"/>
</dbReference>
<comment type="catalytic activity">
    <reaction evidence="7 9">
        <text>3-hydroxy-2-methylpropanoate + NAD(+) = 2-methyl-3-oxopropanoate + NADH + H(+)</text>
        <dbReference type="Rhea" id="RHEA:17681"/>
        <dbReference type="ChEBI" id="CHEBI:11805"/>
        <dbReference type="ChEBI" id="CHEBI:15378"/>
        <dbReference type="ChEBI" id="CHEBI:57540"/>
        <dbReference type="ChEBI" id="CHEBI:57700"/>
        <dbReference type="ChEBI" id="CHEBI:57945"/>
        <dbReference type="EC" id="1.1.1.31"/>
    </reaction>
</comment>
<dbReference type="PIRSF" id="PIRSF000103">
    <property type="entry name" value="HIBADH"/>
    <property type="match status" value="1"/>
</dbReference>
<dbReference type="SUPFAM" id="SSF48179">
    <property type="entry name" value="6-phosphogluconate dehydrogenase C-terminal domain-like"/>
    <property type="match status" value="1"/>
</dbReference>
<dbReference type="PROSITE" id="PS00895">
    <property type="entry name" value="3_HYDROXYISOBUT_DH"/>
    <property type="match status" value="1"/>
</dbReference>
<dbReference type="GO" id="GO:0051287">
    <property type="term" value="F:NAD binding"/>
    <property type="evidence" value="ECO:0007669"/>
    <property type="project" value="InterPro"/>
</dbReference>
<comment type="caution">
    <text evidence="12">The sequence shown here is derived from an EMBL/GenBank/DDBJ whole genome shotgun (WGS) entry which is preliminary data.</text>
</comment>
<evidence type="ECO:0000313" key="13">
    <source>
        <dbReference type="Proteomes" id="UP001165122"/>
    </source>
</evidence>
<sequence>MLSRNLHKLTRPLSTSTRAAHSVGFIGLGNMGAYMASNLLSSGVSVKAFDLNPEAVNDLKQKGATVADSVESMTDCETIITMLPSSPHVQATVTTLLNAGWEGKTWIDSSTIDPIVSKNLGEALAKEGKGKIDAPVSGGVKGAAAGTLTFMVGGESSTLDAVKPYLETMGANIVHCGANGSGQTAKLCNNLAMAIQMVGTAEALNMGDSLGLDPKILAGIMNTSTSRCWSSDSYNPYPGVLEGVPAGNDYEGGFGSSLMLKDLGLATSAAGAVKSATPLGNATKEIYTMMESMDMGKKDFGAVLQFLKGNCGNKKC</sequence>
<evidence type="ECO:0000256" key="6">
    <source>
        <dbReference type="ARBA" id="ARBA00023027"/>
    </source>
</evidence>
<dbReference type="InterPro" id="IPR015815">
    <property type="entry name" value="HIBADH-related"/>
</dbReference>
<gene>
    <name evidence="12" type="ORF">TrLO_g15239</name>
</gene>
<keyword evidence="4 9" id="KW-0101">Branched-chain amino acid catabolism</keyword>
<dbReference type="GO" id="GO:0006574">
    <property type="term" value="P:L-valine catabolic process"/>
    <property type="evidence" value="ECO:0007669"/>
    <property type="project" value="TreeGrafter"/>
</dbReference>
<dbReference type="Pfam" id="PF14833">
    <property type="entry name" value="NAD_binding_11"/>
    <property type="match status" value="1"/>
</dbReference>
<evidence type="ECO:0000256" key="3">
    <source>
        <dbReference type="ARBA" id="ARBA00012991"/>
    </source>
</evidence>
<dbReference type="OrthoDB" id="435038at2759"/>
<evidence type="ECO:0000256" key="2">
    <source>
        <dbReference type="ARBA" id="ARBA00006013"/>
    </source>
</evidence>
<comment type="pathway">
    <text evidence="1 9">Amino-acid degradation; L-valine degradation.</text>
</comment>
<proteinExistence type="inferred from homology"/>
<comment type="similarity">
    <text evidence="2">Belongs to the HIBADH-related family. 3-hydroxyisobutyrate dehydrogenase subfamily.</text>
</comment>
<feature type="domain" description="3-hydroxyisobutyrate dehydrogenase-like NAD-binding" evidence="11">
    <location>
        <begin position="180"/>
        <end position="306"/>
    </location>
</feature>
<keyword evidence="5 9" id="KW-0560">Oxidoreductase</keyword>
<evidence type="ECO:0000256" key="9">
    <source>
        <dbReference type="RuleBase" id="RU910714"/>
    </source>
</evidence>
<feature type="domain" description="6-phosphogluconate dehydrogenase NADP-binding" evidence="10">
    <location>
        <begin position="23"/>
        <end position="177"/>
    </location>
</feature>
<reference evidence="13" key="1">
    <citation type="journal article" date="2023" name="Commun. Biol.">
        <title>Genome analysis of Parmales, the sister group of diatoms, reveals the evolutionary specialization of diatoms from phago-mixotrophs to photoautotrophs.</title>
        <authorList>
            <person name="Ban H."/>
            <person name="Sato S."/>
            <person name="Yoshikawa S."/>
            <person name="Yamada K."/>
            <person name="Nakamura Y."/>
            <person name="Ichinomiya M."/>
            <person name="Sato N."/>
            <person name="Blanc-Mathieu R."/>
            <person name="Endo H."/>
            <person name="Kuwata A."/>
            <person name="Ogata H."/>
        </authorList>
    </citation>
    <scope>NUCLEOTIDE SEQUENCE [LARGE SCALE GENOMIC DNA]</scope>
    <source>
        <strain evidence="13">NIES 3700</strain>
    </source>
</reference>
<dbReference type="InterPro" id="IPR013328">
    <property type="entry name" value="6PGD_dom2"/>
</dbReference>
<dbReference type="InterPro" id="IPR029154">
    <property type="entry name" value="HIBADH-like_NADP-bd"/>
</dbReference>
<dbReference type="NCBIfam" id="TIGR01692">
    <property type="entry name" value="HIBADH"/>
    <property type="match status" value="1"/>
</dbReference>
<dbReference type="SUPFAM" id="SSF51735">
    <property type="entry name" value="NAD(P)-binding Rossmann-fold domains"/>
    <property type="match status" value="1"/>
</dbReference>
<dbReference type="InterPro" id="IPR006115">
    <property type="entry name" value="6PGDH_NADP-bd"/>
</dbReference>
<name>A0A9W6ZT48_9STRA</name>
<evidence type="ECO:0000256" key="1">
    <source>
        <dbReference type="ARBA" id="ARBA00005109"/>
    </source>
</evidence>
<evidence type="ECO:0000256" key="8">
    <source>
        <dbReference type="PIRSR" id="PIRSR000103-1"/>
    </source>
</evidence>
<dbReference type="PANTHER" id="PTHR22981">
    <property type="entry name" value="3-HYDROXYISOBUTYRATE DEHYDROGENASE-RELATED"/>
    <property type="match status" value="1"/>
</dbReference>
<organism evidence="12 13">
    <name type="scientific">Triparma laevis f. longispina</name>
    <dbReference type="NCBI Taxonomy" id="1714387"/>
    <lineage>
        <taxon>Eukaryota</taxon>
        <taxon>Sar</taxon>
        <taxon>Stramenopiles</taxon>
        <taxon>Ochrophyta</taxon>
        <taxon>Bolidophyceae</taxon>
        <taxon>Parmales</taxon>
        <taxon>Triparmaceae</taxon>
        <taxon>Triparma</taxon>
    </lineage>
</organism>
<dbReference type="EMBL" id="BRXW01000470">
    <property type="protein sequence ID" value="GMH57596.1"/>
    <property type="molecule type" value="Genomic_DNA"/>
</dbReference>
<dbReference type="InterPro" id="IPR036291">
    <property type="entry name" value="NAD(P)-bd_dom_sf"/>
</dbReference>
<protein>
    <recommendedName>
        <fullName evidence="3 9">3-hydroxyisobutyrate dehydrogenase</fullName>
        <shortName evidence="9">HIBADH</shortName>
        <ecNumber evidence="3 9">1.1.1.31</ecNumber>
    </recommendedName>
</protein>